<dbReference type="InterPro" id="IPR030675">
    <property type="entry name" value="BPI/LBP"/>
</dbReference>
<evidence type="ECO:0000313" key="5">
    <source>
        <dbReference type="EMBL" id="MBA4652357.1"/>
    </source>
</evidence>
<dbReference type="SMART" id="SM00329">
    <property type="entry name" value="BPI2"/>
    <property type="match status" value="1"/>
</dbReference>
<evidence type="ECO:0000256" key="2">
    <source>
        <dbReference type="SAM" id="SignalP"/>
    </source>
</evidence>
<keyword evidence="1" id="KW-0325">Glycoprotein</keyword>
<evidence type="ECO:0000259" key="4">
    <source>
        <dbReference type="SMART" id="SM00329"/>
    </source>
</evidence>
<dbReference type="Pfam" id="PF02886">
    <property type="entry name" value="LBP_BPI_CETP_C"/>
    <property type="match status" value="1"/>
</dbReference>
<dbReference type="Gene3D" id="3.15.20.10">
    <property type="entry name" value="Bactericidal permeability-increasing protein, domain 2"/>
    <property type="match status" value="1"/>
</dbReference>
<dbReference type="PANTHER" id="PTHR46801:SF2">
    <property type="entry name" value="LIPOPOLYSACCHARIDE-BINDING PROTEIN"/>
    <property type="match status" value="1"/>
</dbReference>
<dbReference type="CDD" id="cd00026">
    <property type="entry name" value="BPI2"/>
    <property type="match status" value="1"/>
</dbReference>
<feature type="domain" description="Lipid-binding serum glycoprotein N-terminal" evidence="3">
    <location>
        <begin position="36"/>
        <end position="262"/>
    </location>
</feature>
<dbReference type="SMART" id="SM00328">
    <property type="entry name" value="BPI1"/>
    <property type="match status" value="1"/>
</dbReference>
<reference evidence="5" key="1">
    <citation type="journal article" date="2013" name="J. Plant Res.">
        <title>Effect of fungi and light on seed germination of three Opuntia species from semiarid lands of central Mexico.</title>
        <authorList>
            <person name="Delgado-Sanchez P."/>
            <person name="Jimenez-Bremont J.F."/>
            <person name="Guerrero-Gonzalez Mde L."/>
            <person name="Flores J."/>
        </authorList>
    </citation>
    <scope>NUCLEOTIDE SEQUENCE</scope>
    <source>
        <tissue evidence="5">Cladode</tissue>
    </source>
</reference>
<dbReference type="PIRSF" id="PIRSF002417">
    <property type="entry name" value="Lipid_binding_protein"/>
    <property type="match status" value="1"/>
</dbReference>
<feature type="domain" description="Lipid-binding serum glycoprotein C-terminal" evidence="4">
    <location>
        <begin position="279"/>
        <end position="477"/>
    </location>
</feature>
<accession>A0A7C8ZWJ3</accession>
<dbReference type="GO" id="GO:0008289">
    <property type="term" value="F:lipid binding"/>
    <property type="evidence" value="ECO:0007669"/>
    <property type="project" value="InterPro"/>
</dbReference>
<dbReference type="PANTHER" id="PTHR46801">
    <property type="entry name" value="OS06G0309200 PROTEIN"/>
    <property type="match status" value="1"/>
</dbReference>
<dbReference type="GO" id="GO:0005615">
    <property type="term" value="C:extracellular space"/>
    <property type="evidence" value="ECO:0007669"/>
    <property type="project" value="InterPro"/>
</dbReference>
<keyword evidence="2" id="KW-0732">Signal</keyword>
<name>A0A7C8ZWJ3_OPUST</name>
<dbReference type="InterPro" id="IPR045897">
    <property type="entry name" value="BPI/LBP_pln"/>
</dbReference>
<dbReference type="InterPro" id="IPR017943">
    <property type="entry name" value="Bactericidal_perm-incr_a/b_dom"/>
</dbReference>
<dbReference type="AlphaFoldDB" id="A0A7C8ZWJ3"/>
<proteinExistence type="predicted"/>
<evidence type="ECO:0000259" key="3">
    <source>
        <dbReference type="SMART" id="SM00328"/>
    </source>
</evidence>
<evidence type="ECO:0008006" key="6">
    <source>
        <dbReference type="Google" id="ProtNLM"/>
    </source>
</evidence>
<reference evidence="5" key="2">
    <citation type="submission" date="2020-07" db="EMBL/GenBank/DDBJ databases">
        <authorList>
            <person name="Vera ALvarez R."/>
            <person name="Arias-Moreno D.M."/>
            <person name="Jimenez-Jacinto V."/>
            <person name="Jimenez-Bremont J.F."/>
            <person name="Swaminathan K."/>
            <person name="Moose S.P."/>
            <person name="Guerrero-Gonzalez M.L."/>
            <person name="Marino-Ramirez L."/>
            <person name="Landsman D."/>
            <person name="Rodriguez-Kessler M."/>
            <person name="Delgado-Sanchez P."/>
        </authorList>
    </citation>
    <scope>NUCLEOTIDE SEQUENCE</scope>
    <source>
        <tissue evidence="5">Cladode</tissue>
    </source>
</reference>
<organism evidence="5">
    <name type="scientific">Opuntia streptacantha</name>
    <name type="common">Prickly pear cactus</name>
    <name type="synonym">Opuntia cardona</name>
    <dbReference type="NCBI Taxonomy" id="393608"/>
    <lineage>
        <taxon>Eukaryota</taxon>
        <taxon>Viridiplantae</taxon>
        <taxon>Streptophyta</taxon>
        <taxon>Embryophyta</taxon>
        <taxon>Tracheophyta</taxon>
        <taxon>Spermatophyta</taxon>
        <taxon>Magnoliopsida</taxon>
        <taxon>eudicotyledons</taxon>
        <taxon>Gunneridae</taxon>
        <taxon>Pentapetalae</taxon>
        <taxon>Caryophyllales</taxon>
        <taxon>Cactineae</taxon>
        <taxon>Cactaceae</taxon>
        <taxon>Opuntioideae</taxon>
        <taxon>Opuntia</taxon>
    </lineage>
</organism>
<protein>
    <recommendedName>
        <fullName evidence="6">Lipid-binding serum glycoprotein C-terminal domain-containing protein</fullName>
    </recommendedName>
</protein>
<feature type="signal peptide" evidence="2">
    <location>
        <begin position="1"/>
        <end position="19"/>
    </location>
</feature>
<feature type="chain" id="PRO_5028063368" description="Lipid-binding serum glycoprotein C-terminal domain-containing protein" evidence="2">
    <location>
        <begin position="20"/>
        <end position="512"/>
    </location>
</feature>
<dbReference type="SUPFAM" id="SSF55394">
    <property type="entry name" value="Bactericidal permeability-increasing protein, BPI"/>
    <property type="match status" value="2"/>
</dbReference>
<sequence length="512" mass="56573">MKPRLTLSLFFLLISVVTPQPPTAAADDVAFASILISTQGLDYIKDLLISEVLTSLIPLRIPQIKLSHNVPLLGNVVVLLSNVTIHQINVSESYITPGDSGINIIVSGATANLSLDWSYSYSYGWFIPYQISDRGTASVEVEGMQAGLTFGLRNQGGALKLSFLECGCFIRDLAIKVEGGTAWLYQWFVEAFVGQIESAVETTITKKLKEEVLKLDSFLQSFPREIPVDDVASLNVTFINDPVLHNSSIALEMDGLFTPRDQFWKAKSYLEHLQTFLCDDSSKMIGISIDEAVFNSASTLYFEAGCLQWILDKLPDRALLNTAGWRFIIPQLYKKYPNDDMNLNVSVASPPVLRISRQKIDVSVNVNFIINVLDGGEVMPVACILLELQASGSVSIRGSNLGGKVKLGDFKMTLQWSKIGKLKMFLVQPVIWTVVETVLLPYVNARLWIGFPLPMIGGFTLEKAKISNLDSGLIICGDVAYRDLEYLARVRVRVSQGSVLSVHNFLFDNTAS</sequence>
<dbReference type="InterPro" id="IPR001124">
    <property type="entry name" value="Lipid-bd_serum_glycop_C"/>
</dbReference>
<evidence type="ECO:0000256" key="1">
    <source>
        <dbReference type="ARBA" id="ARBA00023180"/>
    </source>
</evidence>
<dbReference type="InterPro" id="IPR017942">
    <property type="entry name" value="Lipid-bd_serum_glycop_N"/>
</dbReference>
<dbReference type="Gene3D" id="3.15.10.10">
    <property type="entry name" value="Bactericidal permeability-increasing protein, domain 1"/>
    <property type="match status" value="1"/>
</dbReference>
<dbReference type="EMBL" id="GISG01174395">
    <property type="protein sequence ID" value="MBA4652357.1"/>
    <property type="molecule type" value="Transcribed_RNA"/>
</dbReference>
<dbReference type="Pfam" id="PF01273">
    <property type="entry name" value="LBP_BPI_CETP"/>
    <property type="match status" value="1"/>
</dbReference>